<dbReference type="PANTHER" id="PTHR43396:SF3">
    <property type="entry name" value="FLAVOHEMOPROTEIN"/>
    <property type="match status" value="1"/>
</dbReference>
<dbReference type="GO" id="GO:0019825">
    <property type="term" value="F:oxygen binding"/>
    <property type="evidence" value="ECO:0007669"/>
    <property type="project" value="InterPro"/>
</dbReference>
<dbReference type="GO" id="GO:0071949">
    <property type="term" value="F:FAD binding"/>
    <property type="evidence" value="ECO:0007669"/>
    <property type="project" value="TreeGrafter"/>
</dbReference>
<feature type="domain" description="Globin" evidence="6">
    <location>
        <begin position="16"/>
        <end position="151"/>
    </location>
</feature>
<name>A0A4P2QIC3_SORCE</name>
<dbReference type="PROSITE" id="PS01033">
    <property type="entry name" value="GLOBIN"/>
    <property type="match status" value="1"/>
</dbReference>
<keyword evidence="1 5" id="KW-0349">Heme</keyword>
<evidence type="ECO:0000256" key="1">
    <source>
        <dbReference type="ARBA" id="ARBA00022617"/>
    </source>
</evidence>
<proteinExistence type="inferred from homology"/>
<dbReference type="Gene3D" id="1.10.490.10">
    <property type="entry name" value="Globins"/>
    <property type="match status" value="1"/>
</dbReference>
<keyword evidence="5" id="KW-0813">Transport</keyword>
<dbReference type="EMBL" id="CP012672">
    <property type="protein sequence ID" value="AUX29747.1"/>
    <property type="molecule type" value="Genomic_DNA"/>
</dbReference>
<dbReference type="GO" id="GO:0020037">
    <property type="term" value="F:heme binding"/>
    <property type="evidence" value="ECO:0007669"/>
    <property type="project" value="InterPro"/>
</dbReference>
<dbReference type="AlphaFoldDB" id="A0A4P2QIC3"/>
<dbReference type="GO" id="GO:0005344">
    <property type="term" value="F:oxygen carrier activity"/>
    <property type="evidence" value="ECO:0007669"/>
    <property type="project" value="UniProtKB-KW"/>
</dbReference>
<evidence type="ECO:0000259" key="6">
    <source>
        <dbReference type="PROSITE" id="PS01033"/>
    </source>
</evidence>
<organism evidence="7 8">
    <name type="scientific">Sorangium cellulosum</name>
    <name type="common">Polyangium cellulosum</name>
    <dbReference type="NCBI Taxonomy" id="56"/>
    <lineage>
        <taxon>Bacteria</taxon>
        <taxon>Pseudomonadati</taxon>
        <taxon>Myxococcota</taxon>
        <taxon>Polyangia</taxon>
        <taxon>Polyangiales</taxon>
        <taxon>Polyangiaceae</taxon>
        <taxon>Sorangium</taxon>
    </lineage>
</organism>
<dbReference type="Pfam" id="PF00042">
    <property type="entry name" value="Globin"/>
    <property type="match status" value="1"/>
</dbReference>
<dbReference type="GO" id="GO:0046210">
    <property type="term" value="P:nitric oxide catabolic process"/>
    <property type="evidence" value="ECO:0007669"/>
    <property type="project" value="TreeGrafter"/>
</dbReference>
<evidence type="ECO:0000256" key="3">
    <source>
        <dbReference type="ARBA" id="ARBA00022723"/>
    </source>
</evidence>
<keyword evidence="3" id="KW-0479">Metal-binding</keyword>
<accession>A0A4P2QIC3</accession>
<reference evidence="7 8" key="1">
    <citation type="submission" date="2015-09" db="EMBL/GenBank/DDBJ databases">
        <title>Sorangium comparison.</title>
        <authorList>
            <person name="Zaburannyi N."/>
            <person name="Bunk B."/>
            <person name="Overmann J."/>
            <person name="Mueller R."/>
        </authorList>
    </citation>
    <scope>NUCLEOTIDE SEQUENCE [LARGE SCALE GENOMIC DNA]</scope>
    <source>
        <strain evidence="7 8">So ce836</strain>
    </source>
</reference>
<dbReference type="Proteomes" id="UP000295497">
    <property type="component" value="Chromosome"/>
</dbReference>
<evidence type="ECO:0000313" key="8">
    <source>
        <dbReference type="Proteomes" id="UP000295497"/>
    </source>
</evidence>
<dbReference type="GO" id="GO:0008941">
    <property type="term" value="F:nitric oxide dioxygenase NAD(P)H activity"/>
    <property type="evidence" value="ECO:0007669"/>
    <property type="project" value="TreeGrafter"/>
</dbReference>
<dbReference type="PANTHER" id="PTHR43396">
    <property type="entry name" value="FLAVOHEMOPROTEIN"/>
    <property type="match status" value="1"/>
</dbReference>
<evidence type="ECO:0000256" key="4">
    <source>
        <dbReference type="ARBA" id="ARBA00023004"/>
    </source>
</evidence>
<comment type="similarity">
    <text evidence="5">Belongs to the globin family.</text>
</comment>
<evidence type="ECO:0000256" key="2">
    <source>
        <dbReference type="ARBA" id="ARBA00022621"/>
    </source>
</evidence>
<evidence type="ECO:0000313" key="7">
    <source>
        <dbReference type="EMBL" id="AUX29747.1"/>
    </source>
</evidence>
<dbReference type="GO" id="GO:0046872">
    <property type="term" value="F:metal ion binding"/>
    <property type="evidence" value="ECO:0007669"/>
    <property type="project" value="UniProtKB-KW"/>
</dbReference>
<protein>
    <submittedName>
        <fullName evidence="7">Flavohemoprotein</fullName>
    </submittedName>
</protein>
<dbReference type="InterPro" id="IPR000971">
    <property type="entry name" value="Globin"/>
</dbReference>
<keyword evidence="2 5" id="KW-0561">Oxygen transport</keyword>
<dbReference type="SUPFAM" id="SSF46458">
    <property type="entry name" value="Globin-like"/>
    <property type="match status" value="1"/>
</dbReference>
<gene>
    <name evidence="7" type="ORF">SOCE836_018400</name>
</gene>
<dbReference type="InterPro" id="IPR012292">
    <property type="entry name" value="Globin/Proto"/>
</dbReference>
<keyword evidence="4" id="KW-0408">Iron</keyword>
<evidence type="ECO:0000256" key="5">
    <source>
        <dbReference type="RuleBase" id="RU000356"/>
    </source>
</evidence>
<sequence length="160" mass="18054">MLVAGSMLTPTEGRSFMSSHDAELLRDSFELVVQRDHEFPRLVYRALFERYPQARRLFTRNSPGAQGTMFERALMAVLDHLEDDVWLTEKLGRLGAQHAAYGVTPEMYEWFGEALVAALSEVSAADWTEAHRDAWTRAYRVIAARMRAGERAPARVAPGA</sequence>
<dbReference type="GO" id="GO:0071500">
    <property type="term" value="P:cellular response to nitrosative stress"/>
    <property type="evidence" value="ECO:0007669"/>
    <property type="project" value="TreeGrafter"/>
</dbReference>
<dbReference type="InterPro" id="IPR009050">
    <property type="entry name" value="Globin-like_sf"/>
</dbReference>